<dbReference type="Pfam" id="PF05230">
    <property type="entry name" value="MASE2"/>
    <property type="match status" value="1"/>
</dbReference>
<dbReference type="GO" id="GO:0006171">
    <property type="term" value="P:cAMP biosynthetic process"/>
    <property type="evidence" value="ECO:0007669"/>
    <property type="project" value="TreeGrafter"/>
</dbReference>
<keyword evidence="1" id="KW-0812">Transmembrane</keyword>
<dbReference type="GO" id="GO:0035556">
    <property type="term" value="P:intracellular signal transduction"/>
    <property type="evidence" value="ECO:0007669"/>
    <property type="project" value="InterPro"/>
</dbReference>
<dbReference type="SMART" id="SM00044">
    <property type="entry name" value="CYCc"/>
    <property type="match status" value="1"/>
</dbReference>
<dbReference type="EMBL" id="CP101717">
    <property type="protein sequence ID" value="WLD59299.1"/>
    <property type="molecule type" value="Genomic_DNA"/>
</dbReference>
<dbReference type="Pfam" id="PF00211">
    <property type="entry name" value="Guanylate_cyc"/>
    <property type="match status" value="1"/>
</dbReference>
<feature type="transmembrane region" description="Helical" evidence="1">
    <location>
        <begin position="51"/>
        <end position="70"/>
    </location>
</feature>
<dbReference type="PANTHER" id="PTHR43081">
    <property type="entry name" value="ADENYLATE CYCLASE, TERMINAL-DIFFERENTIATION SPECIFIC-RELATED"/>
    <property type="match status" value="1"/>
</dbReference>
<evidence type="ECO:0000259" key="2">
    <source>
        <dbReference type="PROSITE" id="PS50125"/>
    </source>
</evidence>
<name>A0AB38YIR9_9GAMM</name>
<feature type="transmembrane region" description="Helical" evidence="1">
    <location>
        <begin position="128"/>
        <end position="146"/>
    </location>
</feature>
<dbReference type="Gene3D" id="3.30.70.1230">
    <property type="entry name" value="Nucleotide cyclase"/>
    <property type="match status" value="1"/>
</dbReference>
<keyword evidence="1" id="KW-0472">Membrane</keyword>
<dbReference type="SUPFAM" id="SSF55073">
    <property type="entry name" value="Nucleotide cyclase"/>
    <property type="match status" value="1"/>
</dbReference>
<feature type="transmembrane region" description="Helical" evidence="1">
    <location>
        <begin position="158"/>
        <end position="178"/>
    </location>
</feature>
<accession>A0AB38YIR9</accession>
<feature type="transmembrane region" description="Helical" evidence="1">
    <location>
        <begin position="26"/>
        <end position="45"/>
    </location>
</feature>
<feature type="domain" description="Guanylate cyclase" evidence="2">
    <location>
        <begin position="234"/>
        <end position="369"/>
    </location>
</feature>
<keyword evidence="1" id="KW-1133">Transmembrane helix</keyword>
<reference evidence="3" key="1">
    <citation type="submission" date="2022-07" db="EMBL/GenBank/DDBJ databases">
        <title>Complete genome sequence of Salinispirillum sp. LH10-3-1 capable of multiple carbohydrate inversion isolated from a soda lake.</title>
        <authorList>
            <person name="Liu J."/>
            <person name="Zhai Y."/>
            <person name="Zhang H."/>
            <person name="Yang H."/>
            <person name="Qu J."/>
            <person name="Li J."/>
        </authorList>
    </citation>
    <scope>NUCLEOTIDE SEQUENCE</scope>
    <source>
        <strain evidence="3">LH 10-3-1</strain>
    </source>
</reference>
<organism evidence="3">
    <name type="scientific">Salinispirillum sp. LH 10-3-1</name>
    <dbReference type="NCBI Taxonomy" id="2952525"/>
    <lineage>
        <taxon>Bacteria</taxon>
        <taxon>Pseudomonadati</taxon>
        <taxon>Pseudomonadota</taxon>
        <taxon>Gammaproteobacteria</taxon>
        <taxon>Oceanospirillales</taxon>
        <taxon>Saccharospirillaceae</taxon>
        <taxon>Salinispirillum</taxon>
    </lineage>
</organism>
<dbReference type="InterPro" id="IPR029787">
    <property type="entry name" value="Nucleotide_cyclase"/>
</dbReference>
<gene>
    <name evidence="3" type="ORF">NFC81_05835</name>
</gene>
<dbReference type="AlphaFoldDB" id="A0AB38YIR9"/>
<protein>
    <submittedName>
        <fullName evidence="3">Adenylate/guanylate cyclase domain-containing protein</fullName>
    </submittedName>
</protein>
<dbReference type="RefSeq" id="WP_304996590.1">
    <property type="nucleotide sequence ID" value="NZ_CP101717.1"/>
</dbReference>
<dbReference type="PROSITE" id="PS50125">
    <property type="entry name" value="GUANYLATE_CYCLASE_2"/>
    <property type="match status" value="1"/>
</dbReference>
<dbReference type="InterPro" id="IPR007894">
    <property type="entry name" value="MASE2"/>
</dbReference>
<proteinExistence type="predicted"/>
<dbReference type="CDD" id="cd07302">
    <property type="entry name" value="CHD"/>
    <property type="match status" value="1"/>
</dbReference>
<dbReference type="PANTHER" id="PTHR43081:SF18">
    <property type="entry name" value="BLL7624 PROTEIN"/>
    <property type="match status" value="1"/>
</dbReference>
<dbReference type="InterPro" id="IPR001054">
    <property type="entry name" value="A/G_cyclase"/>
</dbReference>
<evidence type="ECO:0000313" key="3">
    <source>
        <dbReference type="EMBL" id="WLD59299.1"/>
    </source>
</evidence>
<evidence type="ECO:0000256" key="1">
    <source>
        <dbReference type="SAM" id="Phobius"/>
    </source>
</evidence>
<dbReference type="InterPro" id="IPR050697">
    <property type="entry name" value="Adenylyl/Guanylyl_Cyclase_3/4"/>
</dbReference>
<sequence>MSTNTLPNKPEHSDVNTVFLPTTQELNVRLLAYLTFAATMGAGILTEFFDAFWAVVVVALVAYPIASHILTTPLRVRFPNATRSIIIVLDAALFGVVIVAFGLTPMLTMLLVILACAAFIVAGRISTFSTAVLFMALAGAGAWYYFPELIDRTPDDAMIYVCGAFLGIYVLVSAYYMIMLAKTLQTTQIAISEQTESYKNISRKLAKYIAPQVWQTIFSGKKDVRLETSRKRLVVFFSDIQGFTELSEQMEPENLTQIINQYFEEMTRITINHGGTIDKFIGDSIMVFFGDPDTQGTQKDAQACVMMALEMRKKMTELRRRWKLQGIDNELNIRMGINTGFCTVGNFGAESRMDYTIIGKEVNLASRLENSAGPNEILISSSTFEFVKQIASCRPKGEIRAKGFARPVTVYEVVGLRRDLGEKSTFTDIDVEGFNMQLDLEKLRHYDREKILTALVKAHKHIKSAP</sequence>
<feature type="transmembrane region" description="Helical" evidence="1">
    <location>
        <begin position="91"/>
        <end position="122"/>
    </location>
</feature>
<dbReference type="GO" id="GO:0004016">
    <property type="term" value="F:adenylate cyclase activity"/>
    <property type="evidence" value="ECO:0007669"/>
    <property type="project" value="UniProtKB-ARBA"/>
</dbReference>